<organism evidence="4 5">
    <name type="scientific">Chitinophaga horti</name>
    <dbReference type="NCBI Taxonomy" id="2920382"/>
    <lineage>
        <taxon>Bacteria</taxon>
        <taxon>Pseudomonadati</taxon>
        <taxon>Bacteroidota</taxon>
        <taxon>Chitinophagia</taxon>
        <taxon>Chitinophagales</taxon>
        <taxon>Chitinophagaceae</taxon>
        <taxon>Chitinophaga</taxon>
    </lineage>
</organism>
<feature type="domain" description="Thioredoxin" evidence="3">
    <location>
        <begin position="332"/>
        <end position="485"/>
    </location>
</feature>
<protein>
    <submittedName>
        <fullName evidence="4">TlpA family protein disulfide reductase</fullName>
    </submittedName>
</protein>
<dbReference type="SUPFAM" id="SSF52833">
    <property type="entry name" value="Thioredoxin-like"/>
    <property type="match status" value="1"/>
</dbReference>
<dbReference type="Proteomes" id="UP001162741">
    <property type="component" value="Chromosome"/>
</dbReference>
<feature type="signal peptide" evidence="2">
    <location>
        <begin position="1"/>
        <end position="20"/>
    </location>
</feature>
<keyword evidence="5" id="KW-1185">Reference proteome</keyword>
<evidence type="ECO:0000259" key="3">
    <source>
        <dbReference type="PROSITE" id="PS51352"/>
    </source>
</evidence>
<dbReference type="PANTHER" id="PTHR42852">
    <property type="entry name" value="THIOL:DISULFIDE INTERCHANGE PROTEIN DSBE"/>
    <property type="match status" value="1"/>
</dbReference>
<keyword evidence="1" id="KW-0676">Redox-active center</keyword>
<evidence type="ECO:0000313" key="4">
    <source>
        <dbReference type="EMBL" id="UYQ95498.1"/>
    </source>
</evidence>
<keyword evidence="2" id="KW-0732">Signal</keyword>
<dbReference type="Gene3D" id="3.40.30.10">
    <property type="entry name" value="Glutaredoxin"/>
    <property type="match status" value="1"/>
</dbReference>
<dbReference type="InterPro" id="IPR011990">
    <property type="entry name" value="TPR-like_helical_dom_sf"/>
</dbReference>
<dbReference type="EMBL" id="CP107006">
    <property type="protein sequence ID" value="UYQ95498.1"/>
    <property type="molecule type" value="Genomic_DNA"/>
</dbReference>
<sequence>MKKLMMIGMLSAASYTVAHAQQPAGDTTMRYYSRLVASKDAADHATLESHLYKLLKSDKEKDWLVARNYFYQLGKGKVVDSINAAVKARFPLGMEMLQEEAKKVYAEKDPVKKEALYKALVKKFPPNKPGAESILYDYVRNAVSSAYADVDNVKKAVEYANMIETPIWKGEGWAGAAQRLAARGHKDEALELYKKAQANSFKYLTTHRNEPGAGFAGMGYVGYSTRAAALYIDKKDYANAEKYIKAAFDSSKGVSGDLYSTYAKVLVQQGKDQQAFDLIDAAVRAGQATPGMKESLKTLYPKVKGSAAGYDDYIVAVNKSLAETTRKTLARQMINEPAPAFELKDVDGNTVSLAALKGKVLVLDFWATWCGPCKRSFPSMKMAQDRYKDNPDVKFLFIHTLEQEKNATDSAKAYVTRNGFPFTVLMDLKDDQGKNKVCSDYGVKGIPTKFVIDKEGNIRFRFVGFAGGEDAAVEEVAAMVELAQQPKKS</sequence>
<dbReference type="InterPro" id="IPR017937">
    <property type="entry name" value="Thioredoxin_CS"/>
</dbReference>
<dbReference type="Pfam" id="PF00578">
    <property type="entry name" value="AhpC-TSA"/>
    <property type="match status" value="1"/>
</dbReference>
<dbReference type="Gene3D" id="1.25.40.10">
    <property type="entry name" value="Tetratricopeptide repeat domain"/>
    <property type="match status" value="1"/>
</dbReference>
<dbReference type="InterPro" id="IPR000866">
    <property type="entry name" value="AhpC/TSA"/>
</dbReference>
<dbReference type="RefSeq" id="WP_264283224.1">
    <property type="nucleotide sequence ID" value="NZ_CP107006.1"/>
</dbReference>
<name>A0ABY6J738_9BACT</name>
<dbReference type="CDD" id="cd02966">
    <property type="entry name" value="TlpA_like_family"/>
    <property type="match status" value="1"/>
</dbReference>
<dbReference type="InterPro" id="IPR036249">
    <property type="entry name" value="Thioredoxin-like_sf"/>
</dbReference>
<dbReference type="SUPFAM" id="SSF48452">
    <property type="entry name" value="TPR-like"/>
    <property type="match status" value="1"/>
</dbReference>
<dbReference type="PANTHER" id="PTHR42852:SF13">
    <property type="entry name" value="PROTEIN DIPZ"/>
    <property type="match status" value="1"/>
</dbReference>
<dbReference type="PROSITE" id="PS00194">
    <property type="entry name" value="THIOREDOXIN_1"/>
    <property type="match status" value="1"/>
</dbReference>
<dbReference type="InterPro" id="IPR013766">
    <property type="entry name" value="Thioredoxin_domain"/>
</dbReference>
<feature type="chain" id="PRO_5045622441" evidence="2">
    <location>
        <begin position="21"/>
        <end position="489"/>
    </location>
</feature>
<dbReference type="InterPro" id="IPR050553">
    <property type="entry name" value="Thioredoxin_ResA/DsbE_sf"/>
</dbReference>
<evidence type="ECO:0000256" key="1">
    <source>
        <dbReference type="ARBA" id="ARBA00023284"/>
    </source>
</evidence>
<reference evidence="4" key="1">
    <citation type="submission" date="2022-10" db="EMBL/GenBank/DDBJ databases">
        <title>Chitinophaga sp. nov., isolated from soil.</title>
        <authorList>
            <person name="Jeon C.O."/>
        </authorList>
    </citation>
    <scope>NUCLEOTIDE SEQUENCE</scope>
    <source>
        <strain evidence="4">R8</strain>
    </source>
</reference>
<gene>
    <name evidence="4" type="ORF">MKQ68_10340</name>
</gene>
<proteinExistence type="predicted"/>
<dbReference type="PROSITE" id="PS51352">
    <property type="entry name" value="THIOREDOXIN_2"/>
    <property type="match status" value="1"/>
</dbReference>
<accession>A0ABY6J738</accession>
<evidence type="ECO:0000256" key="2">
    <source>
        <dbReference type="SAM" id="SignalP"/>
    </source>
</evidence>
<evidence type="ECO:0000313" key="5">
    <source>
        <dbReference type="Proteomes" id="UP001162741"/>
    </source>
</evidence>